<accession>A0A380FFD5</accession>
<dbReference type="AlphaFoldDB" id="A0A380FFD5"/>
<gene>
    <name evidence="2" type="ORF">NCTC12195_01634</name>
    <name evidence="1" type="ORF">SGA02_04430</name>
</gene>
<evidence type="ECO:0000313" key="2">
    <source>
        <dbReference type="EMBL" id="SUM32193.1"/>
    </source>
</evidence>
<name>A0A380FFD5_STAGA</name>
<dbReference type="Proteomes" id="UP000321057">
    <property type="component" value="Unassembled WGS sequence"/>
</dbReference>
<proteinExistence type="predicted"/>
<reference evidence="1 4" key="2">
    <citation type="submission" date="2019-07" db="EMBL/GenBank/DDBJ databases">
        <title>Whole genome shotgun sequence of Staphylococcus gallinarum NBRC 109767.</title>
        <authorList>
            <person name="Hosoyama A."/>
            <person name="Uohara A."/>
            <person name="Ohji S."/>
            <person name="Ichikawa N."/>
        </authorList>
    </citation>
    <scope>NUCLEOTIDE SEQUENCE [LARGE SCALE GENOMIC DNA]</scope>
    <source>
        <strain evidence="1 4">NBRC 109767</strain>
    </source>
</reference>
<dbReference type="Proteomes" id="UP000255277">
    <property type="component" value="Unassembled WGS sequence"/>
</dbReference>
<dbReference type="RefSeq" id="WP_257211185.1">
    <property type="nucleotide sequence ID" value="NZ_BKAX01000001.1"/>
</dbReference>
<dbReference type="EMBL" id="BKAX01000001">
    <property type="protein sequence ID" value="GEQ04615.1"/>
    <property type="molecule type" value="Genomic_DNA"/>
</dbReference>
<dbReference type="EMBL" id="UHDK01000001">
    <property type="protein sequence ID" value="SUM32193.1"/>
    <property type="molecule type" value="Genomic_DNA"/>
</dbReference>
<reference evidence="2 3" key="1">
    <citation type="submission" date="2018-06" db="EMBL/GenBank/DDBJ databases">
        <authorList>
            <consortium name="Pathogen Informatics"/>
            <person name="Doyle S."/>
        </authorList>
    </citation>
    <scope>NUCLEOTIDE SEQUENCE [LARGE SCALE GENOMIC DNA]</scope>
    <source>
        <strain evidence="2 3">NCTC12195</strain>
    </source>
</reference>
<evidence type="ECO:0000313" key="1">
    <source>
        <dbReference type="EMBL" id="GEQ04615.1"/>
    </source>
</evidence>
<protein>
    <submittedName>
        <fullName evidence="2">Uncharacterized protein</fullName>
    </submittedName>
</protein>
<sequence>MKRFLLMLLGVGSLFLLVKLAATISIIPEDDLEEDEIESNANL</sequence>
<evidence type="ECO:0000313" key="3">
    <source>
        <dbReference type="Proteomes" id="UP000255277"/>
    </source>
</evidence>
<keyword evidence="4" id="KW-1185">Reference proteome</keyword>
<evidence type="ECO:0000313" key="4">
    <source>
        <dbReference type="Proteomes" id="UP000321057"/>
    </source>
</evidence>
<organism evidence="2 3">
    <name type="scientific">Staphylococcus gallinarum</name>
    <dbReference type="NCBI Taxonomy" id="1293"/>
    <lineage>
        <taxon>Bacteria</taxon>
        <taxon>Bacillati</taxon>
        <taxon>Bacillota</taxon>
        <taxon>Bacilli</taxon>
        <taxon>Bacillales</taxon>
        <taxon>Staphylococcaceae</taxon>
        <taxon>Staphylococcus</taxon>
    </lineage>
</organism>